<evidence type="ECO:0000259" key="2">
    <source>
        <dbReference type="Pfam" id="PF14504"/>
    </source>
</evidence>
<dbReference type="Pfam" id="PF14504">
    <property type="entry name" value="CAP_assoc_N"/>
    <property type="match status" value="1"/>
</dbReference>
<dbReference type="EMBL" id="BMNQ01000004">
    <property type="protein sequence ID" value="GGJ86896.1"/>
    <property type="molecule type" value="Genomic_DNA"/>
</dbReference>
<evidence type="ECO:0000313" key="4">
    <source>
        <dbReference type="Proteomes" id="UP000658382"/>
    </source>
</evidence>
<evidence type="ECO:0000259" key="1">
    <source>
        <dbReference type="Pfam" id="PF00188"/>
    </source>
</evidence>
<feature type="domain" description="CAP-associated" evidence="2">
    <location>
        <begin position="67"/>
        <end position="207"/>
    </location>
</feature>
<name>A0A917UUT6_9BACI</name>
<dbReference type="InterPro" id="IPR014044">
    <property type="entry name" value="CAP_dom"/>
</dbReference>
<reference evidence="3" key="2">
    <citation type="submission" date="2020-09" db="EMBL/GenBank/DDBJ databases">
        <authorList>
            <person name="Sun Q."/>
            <person name="Ohkuma M."/>
        </authorList>
    </citation>
    <scope>NUCLEOTIDE SEQUENCE</scope>
    <source>
        <strain evidence="3">JCM 12580</strain>
    </source>
</reference>
<dbReference type="Proteomes" id="UP000658382">
    <property type="component" value="Unassembled WGS sequence"/>
</dbReference>
<dbReference type="RefSeq" id="WP_188631658.1">
    <property type="nucleotide sequence ID" value="NZ_BMNQ01000004.1"/>
</dbReference>
<accession>A0A917UUT6</accession>
<feature type="domain" description="SCP" evidence="1">
    <location>
        <begin position="242"/>
        <end position="348"/>
    </location>
</feature>
<dbReference type="Gene3D" id="3.40.33.10">
    <property type="entry name" value="CAP"/>
    <property type="match status" value="1"/>
</dbReference>
<dbReference type="PANTHER" id="PTHR31157:SF26">
    <property type="entry name" value="SCP-LIKE EXTRACELLULAR PROTEIN"/>
    <property type="match status" value="1"/>
</dbReference>
<organism evidence="3 4">
    <name type="scientific">Lentibacillus kapialis</name>
    <dbReference type="NCBI Taxonomy" id="340214"/>
    <lineage>
        <taxon>Bacteria</taxon>
        <taxon>Bacillati</taxon>
        <taxon>Bacillota</taxon>
        <taxon>Bacilli</taxon>
        <taxon>Bacillales</taxon>
        <taxon>Bacillaceae</taxon>
        <taxon>Lentibacillus</taxon>
    </lineage>
</organism>
<keyword evidence="4" id="KW-1185">Reference proteome</keyword>
<evidence type="ECO:0000313" key="3">
    <source>
        <dbReference type="EMBL" id="GGJ86896.1"/>
    </source>
</evidence>
<dbReference type="AlphaFoldDB" id="A0A917UUT6"/>
<proteinExistence type="predicted"/>
<dbReference type="SUPFAM" id="SSF55797">
    <property type="entry name" value="PR-1-like"/>
    <property type="match status" value="1"/>
</dbReference>
<sequence>MRLIQIAVLLTVVFGAYYVLVKDEPIHNDSGEISSVDVENKDSKLESKEIPDRRSAINLEGDTFQWMNKSADQLKESFGDPSRKDPSAYGYEWWMYADNKSQYVQFGIEDNHIKSIYALGSDLSLGSAALGQTYSAVEDNLSFNRNVTFSQDSSFYTFRLSDKELRERPLVKVSDDIFLQLYFDTFTDKLTAVRMLSADILLLHRPYEIQYRGELAEKPDFSDEKWAKIERGAEQQIFHISNAIRSQYGKSGLAWDKTVSNVASLHSEDMAQNNYFSHYGQDGDGLKERLAAKNVLYRSAGENIAAQYPDAPAAIHGWLNSEGHREALLNDEFTHLGVGVYQFYYTQNFLQKQ</sequence>
<protein>
    <submittedName>
        <fullName evidence="3">Membrane protein YlbC</fullName>
    </submittedName>
</protein>
<dbReference type="Pfam" id="PF00188">
    <property type="entry name" value="CAP"/>
    <property type="match status" value="1"/>
</dbReference>
<comment type="caution">
    <text evidence="3">The sequence shown here is derived from an EMBL/GenBank/DDBJ whole genome shotgun (WGS) entry which is preliminary data.</text>
</comment>
<gene>
    <name evidence="3" type="primary">ylbC</name>
    <name evidence="3" type="ORF">GCM10007063_06780</name>
</gene>
<dbReference type="InterPro" id="IPR029410">
    <property type="entry name" value="CAP_assoc"/>
</dbReference>
<reference evidence="3" key="1">
    <citation type="journal article" date="2014" name="Int. J. Syst. Evol. Microbiol.">
        <title>Complete genome sequence of Corynebacterium casei LMG S-19264T (=DSM 44701T), isolated from a smear-ripened cheese.</title>
        <authorList>
            <consortium name="US DOE Joint Genome Institute (JGI-PGF)"/>
            <person name="Walter F."/>
            <person name="Albersmeier A."/>
            <person name="Kalinowski J."/>
            <person name="Ruckert C."/>
        </authorList>
    </citation>
    <scope>NUCLEOTIDE SEQUENCE</scope>
    <source>
        <strain evidence="3">JCM 12580</strain>
    </source>
</reference>
<dbReference type="PANTHER" id="PTHR31157">
    <property type="entry name" value="SCP DOMAIN-CONTAINING PROTEIN"/>
    <property type="match status" value="1"/>
</dbReference>
<dbReference type="CDD" id="cd05379">
    <property type="entry name" value="CAP_bacterial"/>
    <property type="match status" value="1"/>
</dbReference>
<dbReference type="InterPro" id="IPR035940">
    <property type="entry name" value="CAP_sf"/>
</dbReference>